<dbReference type="Proteomes" id="UP001140076">
    <property type="component" value="Unassembled WGS sequence"/>
</dbReference>
<dbReference type="Pfam" id="PF01909">
    <property type="entry name" value="NTP_transf_2"/>
    <property type="match status" value="1"/>
</dbReference>
<keyword evidence="2" id="KW-0046">Antibiotic resistance</keyword>
<dbReference type="InterPro" id="IPR002934">
    <property type="entry name" value="Polymerase_NTP_transf_dom"/>
</dbReference>
<gene>
    <name evidence="6" type="ORF">LG943_03390</name>
</gene>
<name>A0A9X3NKB8_9ACTN</name>
<dbReference type="InterPro" id="IPR025184">
    <property type="entry name" value="AadA_C"/>
</dbReference>
<sequence length="260" mass="27581">MEPVPPPGQARQAVEVLHGVLGGALAGAYLHGSAVLGGLGPHSDIDVFAVVDRPTTRPERRALVAGLMPLSGTPARPVEVTVVAAAHARPWRYPPLQEFQYGEWLRADYERGHVPDPRPDPDLAPLTALVLSHGRPLHGPPPAALLDPVPRADLRRALAAGVPDLLADLEEDTRNAVLTLARVWTTLATGEIRSKDGAAAWALERLPARHRPVLARARAAYRGEHPDHWADLAPALRPYADHLAGVIADLAPAGTGAPGT</sequence>
<evidence type="ECO:0000259" key="4">
    <source>
        <dbReference type="Pfam" id="PF01909"/>
    </source>
</evidence>
<feature type="domain" description="Adenylyltransferase AadA C-terminal" evidence="5">
    <location>
        <begin position="145"/>
        <end position="243"/>
    </location>
</feature>
<dbReference type="GO" id="GO:0046677">
    <property type="term" value="P:response to antibiotic"/>
    <property type="evidence" value="ECO:0007669"/>
    <property type="project" value="UniProtKB-KW"/>
</dbReference>
<dbReference type="CDD" id="cd05403">
    <property type="entry name" value="NT_KNTase_like"/>
    <property type="match status" value="1"/>
</dbReference>
<proteinExistence type="predicted"/>
<evidence type="ECO:0000256" key="3">
    <source>
        <dbReference type="ARBA" id="ARBA00047831"/>
    </source>
</evidence>
<evidence type="ECO:0000259" key="5">
    <source>
        <dbReference type="Pfam" id="PF13427"/>
    </source>
</evidence>
<keyword evidence="7" id="KW-1185">Reference proteome</keyword>
<accession>A0A9X3NKB8</accession>
<organism evidence="6 7">
    <name type="scientific">Streptomonospora mangrovi</name>
    <dbReference type="NCBI Taxonomy" id="2883123"/>
    <lineage>
        <taxon>Bacteria</taxon>
        <taxon>Bacillati</taxon>
        <taxon>Actinomycetota</taxon>
        <taxon>Actinomycetes</taxon>
        <taxon>Streptosporangiales</taxon>
        <taxon>Nocardiopsidaceae</taxon>
        <taxon>Streptomonospora</taxon>
    </lineage>
</organism>
<dbReference type="InterPro" id="IPR043519">
    <property type="entry name" value="NT_sf"/>
</dbReference>
<evidence type="ECO:0000313" key="6">
    <source>
        <dbReference type="EMBL" id="MDA0563379.1"/>
    </source>
</evidence>
<dbReference type="AlphaFoldDB" id="A0A9X3NKB8"/>
<protein>
    <submittedName>
        <fullName evidence="6">DUF4111 domain-containing protein</fullName>
    </submittedName>
</protein>
<evidence type="ECO:0000313" key="7">
    <source>
        <dbReference type="Proteomes" id="UP001140076"/>
    </source>
</evidence>
<comment type="caution">
    <text evidence="6">The sequence shown here is derived from an EMBL/GenBank/DDBJ whole genome shotgun (WGS) entry which is preliminary data.</text>
</comment>
<dbReference type="InterPro" id="IPR024172">
    <property type="entry name" value="AadA/Aad9"/>
</dbReference>
<dbReference type="EMBL" id="JAJAQC010000004">
    <property type="protein sequence ID" value="MDA0563379.1"/>
    <property type="molecule type" value="Genomic_DNA"/>
</dbReference>
<dbReference type="PIRSF" id="PIRSF000819">
    <property type="entry name" value="Streptomycin_3-adenylyltransf"/>
    <property type="match status" value="1"/>
</dbReference>
<feature type="domain" description="Polymerase nucleotidyl transferase" evidence="4">
    <location>
        <begin position="26"/>
        <end position="63"/>
    </location>
</feature>
<dbReference type="SUPFAM" id="SSF81301">
    <property type="entry name" value="Nucleotidyltransferase"/>
    <property type="match status" value="1"/>
</dbReference>
<comment type="catalytic activity">
    <reaction evidence="3">
        <text>spectinomycin + ATP = 9-O-adenylylspectinomycin + diphosphate</text>
        <dbReference type="Rhea" id="RHEA:63228"/>
        <dbReference type="ChEBI" id="CHEBI:30616"/>
        <dbReference type="ChEBI" id="CHEBI:33019"/>
        <dbReference type="ChEBI" id="CHEBI:146260"/>
        <dbReference type="ChEBI" id="CHEBI:146261"/>
    </reaction>
</comment>
<keyword evidence="1" id="KW-0808">Transferase</keyword>
<dbReference type="NCBIfam" id="NF010309">
    <property type="entry name" value="PRK13746.1"/>
    <property type="match status" value="1"/>
</dbReference>
<evidence type="ECO:0000256" key="1">
    <source>
        <dbReference type="ARBA" id="ARBA00022679"/>
    </source>
</evidence>
<reference evidence="6" key="1">
    <citation type="submission" date="2021-10" db="EMBL/GenBank/DDBJ databases">
        <title>Streptomonospora sp. nov., isolated from mangrove soil.</title>
        <authorList>
            <person name="Chen X."/>
            <person name="Ge X."/>
            <person name="Liu W."/>
        </authorList>
    </citation>
    <scope>NUCLEOTIDE SEQUENCE</scope>
    <source>
        <strain evidence="6">S1-112</strain>
    </source>
</reference>
<dbReference type="GO" id="GO:0070566">
    <property type="term" value="F:adenylyltransferase activity"/>
    <property type="evidence" value="ECO:0007669"/>
    <property type="project" value="InterPro"/>
</dbReference>
<dbReference type="Pfam" id="PF13427">
    <property type="entry name" value="AadA_C"/>
    <property type="match status" value="1"/>
</dbReference>
<dbReference type="RefSeq" id="WP_270070669.1">
    <property type="nucleotide sequence ID" value="NZ_JAJAQC010000004.1"/>
</dbReference>
<evidence type="ECO:0000256" key="2">
    <source>
        <dbReference type="ARBA" id="ARBA00023251"/>
    </source>
</evidence>